<protein>
    <submittedName>
        <fullName evidence="1">Uncharacterized protein</fullName>
    </submittedName>
</protein>
<dbReference type="AlphaFoldDB" id="A0A4R1QWZ2"/>
<dbReference type="STRING" id="1469948.GCA_000732725_02018"/>
<accession>A0A4R1QWZ2</accession>
<proteinExistence type="predicted"/>
<evidence type="ECO:0000313" key="1">
    <source>
        <dbReference type="EMBL" id="TCL57515.1"/>
    </source>
</evidence>
<reference evidence="1 2" key="1">
    <citation type="submission" date="2019-03" db="EMBL/GenBank/DDBJ databases">
        <title>Genomic Encyclopedia of Type Strains, Phase IV (KMG-IV): sequencing the most valuable type-strain genomes for metagenomic binning, comparative biology and taxonomic classification.</title>
        <authorList>
            <person name="Goeker M."/>
        </authorList>
    </citation>
    <scope>NUCLEOTIDE SEQUENCE [LARGE SCALE GENOMIC DNA]</scope>
    <source>
        <strain evidence="1 2">DSM 100556</strain>
    </source>
</reference>
<name>A0A4R1QWZ2_9FIRM</name>
<dbReference type="Proteomes" id="UP000295718">
    <property type="component" value="Unassembled WGS sequence"/>
</dbReference>
<dbReference type="EMBL" id="SLUO01000008">
    <property type="protein sequence ID" value="TCL57515.1"/>
    <property type="molecule type" value="Genomic_DNA"/>
</dbReference>
<evidence type="ECO:0000313" key="2">
    <source>
        <dbReference type="Proteomes" id="UP000295718"/>
    </source>
</evidence>
<gene>
    <name evidence="1" type="ORF">EDD76_10850</name>
</gene>
<dbReference type="RefSeq" id="WP_278245469.1">
    <property type="nucleotide sequence ID" value="NZ_JPNB01000001.1"/>
</dbReference>
<keyword evidence="2" id="KW-1185">Reference proteome</keyword>
<organism evidence="1 2">
    <name type="scientific">Kineothrix alysoides</name>
    <dbReference type="NCBI Taxonomy" id="1469948"/>
    <lineage>
        <taxon>Bacteria</taxon>
        <taxon>Bacillati</taxon>
        <taxon>Bacillota</taxon>
        <taxon>Clostridia</taxon>
        <taxon>Lachnospirales</taxon>
        <taxon>Lachnospiraceae</taxon>
        <taxon>Kineothrix</taxon>
    </lineage>
</organism>
<comment type="caution">
    <text evidence="1">The sequence shown here is derived from an EMBL/GenBank/DDBJ whole genome shotgun (WGS) entry which is preliminary data.</text>
</comment>
<sequence>MCYVRIEPVSGFFHKDERGFRVDFTNRTAEEFPFDFEIALTEE</sequence>